<comment type="caution">
    <text evidence="1">The sequence shown here is derived from an EMBL/GenBank/DDBJ whole genome shotgun (WGS) entry which is preliminary data.</text>
</comment>
<accession>A0A4R8ZK91</accession>
<sequence>MERSTRNALLHRIKQLTDALREIEPEHALLAGGWGAAEAGPNLRIKFGATYQSPRNQLRRMTSKNAYENSRSENQARRFKQVIEVDSLVARGHAKAAALAEIGIDRTAYYEWRSRMRDVFG</sequence>
<organism evidence="1 2">
    <name type="scientific">Cryobacterium lyxosi</name>
    <dbReference type="NCBI Taxonomy" id="1259228"/>
    <lineage>
        <taxon>Bacteria</taxon>
        <taxon>Bacillati</taxon>
        <taxon>Actinomycetota</taxon>
        <taxon>Actinomycetes</taxon>
        <taxon>Micrococcales</taxon>
        <taxon>Microbacteriaceae</taxon>
        <taxon>Cryobacterium</taxon>
    </lineage>
</organism>
<gene>
    <name evidence="1" type="ORF">E3T27_01925</name>
</gene>
<dbReference type="EMBL" id="SOGT01000002">
    <property type="protein sequence ID" value="TFD28672.1"/>
    <property type="molecule type" value="Genomic_DNA"/>
</dbReference>
<evidence type="ECO:0000313" key="1">
    <source>
        <dbReference type="EMBL" id="TFD28672.1"/>
    </source>
</evidence>
<dbReference type="Proteomes" id="UP000298424">
    <property type="component" value="Unassembled WGS sequence"/>
</dbReference>
<reference evidence="1 2" key="1">
    <citation type="submission" date="2019-03" db="EMBL/GenBank/DDBJ databases">
        <title>Genomics of glacier-inhabiting Cryobacterium strains.</title>
        <authorList>
            <person name="Liu Q."/>
            <person name="Xin Y.-H."/>
        </authorList>
    </citation>
    <scope>NUCLEOTIDE SEQUENCE [LARGE SCALE GENOMIC DNA]</scope>
    <source>
        <strain evidence="1 2">TMT1-1</strain>
    </source>
</reference>
<protein>
    <submittedName>
        <fullName evidence="1">Uncharacterized protein</fullName>
    </submittedName>
</protein>
<dbReference type="OrthoDB" id="9937909at2"/>
<name>A0A4R8ZK91_9MICO</name>
<dbReference type="AlphaFoldDB" id="A0A4R8ZK91"/>
<proteinExistence type="predicted"/>
<keyword evidence="2" id="KW-1185">Reference proteome</keyword>
<evidence type="ECO:0000313" key="2">
    <source>
        <dbReference type="Proteomes" id="UP000298424"/>
    </source>
</evidence>